<reference evidence="1 2" key="1">
    <citation type="submission" date="2020-04" db="EMBL/GenBank/DDBJ databases">
        <title>Paraburkholderia sp. RP-4-7 isolated from soil.</title>
        <authorList>
            <person name="Dahal R.H."/>
        </authorList>
    </citation>
    <scope>NUCLEOTIDE SEQUENCE [LARGE SCALE GENOMIC DNA]</scope>
    <source>
        <strain evidence="1 2">RP-4-7</strain>
    </source>
</reference>
<dbReference type="Proteomes" id="UP000544134">
    <property type="component" value="Unassembled WGS sequence"/>
</dbReference>
<organism evidence="1 2">
    <name type="scientific">Paraburkholderia polaris</name>
    <dbReference type="NCBI Taxonomy" id="2728848"/>
    <lineage>
        <taxon>Bacteria</taxon>
        <taxon>Pseudomonadati</taxon>
        <taxon>Pseudomonadota</taxon>
        <taxon>Betaproteobacteria</taxon>
        <taxon>Burkholderiales</taxon>
        <taxon>Burkholderiaceae</taxon>
        <taxon>Paraburkholderia</taxon>
    </lineage>
</organism>
<sequence length="97" mass="11016">MNERRGVATGEDNRTSDIDRTHAVIQFRCAVSFPRFSVAKGERWSFVVYGKHRERLAALKEGRRFEFAGGLCLAEDVELIYEGPSNEAYSRAAGYIR</sequence>
<name>A0A848IKA9_9BURK</name>
<accession>A0A848IKA9</accession>
<evidence type="ECO:0000313" key="1">
    <source>
        <dbReference type="EMBL" id="NMM01553.1"/>
    </source>
</evidence>
<protein>
    <submittedName>
        <fullName evidence="1">Uncharacterized protein</fullName>
    </submittedName>
</protein>
<keyword evidence="2" id="KW-1185">Reference proteome</keyword>
<proteinExistence type="predicted"/>
<dbReference type="EMBL" id="JABBGJ010000031">
    <property type="protein sequence ID" value="NMM01553.1"/>
    <property type="molecule type" value="Genomic_DNA"/>
</dbReference>
<gene>
    <name evidence="1" type="ORF">HHL24_26895</name>
</gene>
<comment type="caution">
    <text evidence="1">The sequence shown here is derived from an EMBL/GenBank/DDBJ whole genome shotgun (WGS) entry which is preliminary data.</text>
</comment>
<evidence type="ECO:0000313" key="2">
    <source>
        <dbReference type="Proteomes" id="UP000544134"/>
    </source>
</evidence>
<dbReference type="RefSeq" id="WP_169488381.1">
    <property type="nucleotide sequence ID" value="NZ_JABBGJ010000031.1"/>
</dbReference>
<dbReference type="AlphaFoldDB" id="A0A848IKA9"/>